<dbReference type="Pfam" id="PF14226">
    <property type="entry name" value="DIOX_N"/>
    <property type="match status" value="1"/>
</dbReference>
<dbReference type="AlphaFoldDB" id="B9T7T3"/>
<dbReference type="eggNOG" id="KOG0143">
    <property type="taxonomic scope" value="Eukaryota"/>
</dbReference>
<dbReference type="InterPro" id="IPR050231">
    <property type="entry name" value="Iron_ascorbate_oxido_reductase"/>
</dbReference>
<proteinExistence type="predicted"/>
<keyword evidence="2" id="KW-0408">Iron</keyword>
<feature type="domain" description="Non-haem dioxygenase N-terminal" evidence="3">
    <location>
        <begin position="27"/>
        <end position="114"/>
    </location>
</feature>
<dbReference type="InterPro" id="IPR026992">
    <property type="entry name" value="DIOX_N"/>
</dbReference>
<name>B9T7T3_RICCO</name>
<reference evidence="5" key="1">
    <citation type="journal article" date="2010" name="Nat. Biotechnol.">
        <title>Draft genome sequence of the oilseed species Ricinus communis.</title>
        <authorList>
            <person name="Chan A.P."/>
            <person name="Crabtree J."/>
            <person name="Zhao Q."/>
            <person name="Lorenzi H."/>
            <person name="Orvis J."/>
            <person name="Puiu D."/>
            <person name="Melake-Berhan A."/>
            <person name="Jones K.M."/>
            <person name="Redman J."/>
            <person name="Chen G."/>
            <person name="Cahoon E.B."/>
            <person name="Gedil M."/>
            <person name="Stanke M."/>
            <person name="Haas B.J."/>
            <person name="Wortman J.R."/>
            <person name="Fraser-Liggett C.M."/>
            <person name="Ravel J."/>
            <person name="Rabinowicz P.D."/>
        </authorList>
    </citation>
    <scope>NUCLEOTIDE SEQUENCE [LARGE SCALE GENOMIC DNA]</scope>
    <source>
        <strain evidence="5">cv. Hale</strain>
    </source>
</reference>
<evidence type="ECO:0000256" key="2">
    <source>
        <dbReference type="ARBA" id="ARBA00023004"/>
    </source>
</evidence>
<evidence type="ECO:0000256" key="1">
    <source>
        <dbReference type="ARBA" id="ARBA00022723"/>
    </source>
</evidence>
<dbReference type="Proteomes" id="UP000008311">
    <property type="component" value="Unassembled WGS sequence"/>
</dbReference>
<dbReference type="PANTHER" id="PTHR47990">
    <property type="entry name" value="2-OXOGLUTARATE (2OG) AND FE(II)-DEPENDENT OXYGENASE SUPERFAMILY PROTEIN-RELATED"/>
    <property type="match status" value="1"/>
</dbReference>
<dbReference type="EMBL" id="EQ974825">
    <property type="protein sequence ID" value="EEF28081.1"/>
    <property type="molecule type" value="Genomic_DNA"/>
</dbReference>
<gene>
    <name evidence="4" type="ORF">RCOM_0322910</name>
</gene>
<keyword evidence="1" id="KW-0479">Metal-binding</keyword>
<accession>B9T7T3</accession>
<dbReference type="InterPro" id="IPR027443">
    <property type="entry name" value="IPNS-like_sf"/>
</dbReference>
<evidence type="ECO:0000313" key="5">
    <source>
        <dbReference type="Proteomes" id="UP000008311"/>
    </source>
</evidence>
<keyword evidence="5" id="KW-1185">Reference proteome</keyword>
<protein>
    <submittedName>
        <fullName evidence="4">Gibberellin 2-oxidase, putative</fullName>
    </submittedName>
</protein>
<sequence>MVVLSKPAIEQLSCIRNSKPTALFSGIPTIDLAKPDSKHLLVKACEEFGFFKVVNHGVPMEFISKLESKAVKFFSLPLSEKEKAGPPDPFGYGNKRIGKNGDVGWVEYLLFTINQESISKKFFSVLGCNPDEF</sequence>
<dbReference type="InParanoid" id="B9T7T3"/>
<dbReference type="STRING" id="3988.B9T7T3"/>
<evidence type="ECO:0000313" key="4">
    <source>
        <dbReference type="EMBL" id="EEF28081.1"/>
    </source>
</evidence>
<feature type="non-terminal residue" evidence="4">
    <location>
        <position position="133"/>
    </location>
</feature>
<dbReference type="GO" id="GO:0046872">
    <property type="term" value="F:metal ion binding"/>
    <property type="evidence" value="ECO:0007669"/>
    <property type="project" value="UniProtKB-KW"/>
</dbReference>
<organism evidence="4 5">
    <name type="scientific">Ricinus communis</name>
    <name type="common">Castor bean</name>
    <dbReference type="NCBI Taxonomy" id="3988"/>
    <lineage>
        <taxon>Eukaryota</taxon>
        <taxon>Viridiplantae</taxon>
        <taxon>Streptophyta</taxon>
        <taxon>Embryophyta</taxon>
        <taxon>Tracheophyta</taxon>
        <taxon>Spermatophyta</taxon>
        <taxon>Magnoliopsida</taxon>
        <taxon>eudicotyledons</taxon>
        <taxon>Gunneridae</taxon>
        <taxon>Pentapetalae</taxon>
        <taxon>rosids</taxon>
        <taxon>fabids</taxon>
        <taxon>Malpighiales</taxon>
        <taxon>Euphorbiaceae</taxon>
        <taxon>Acalyphoideae</taxon>
        <taxon>Acalypheae</taxon>
        <taxon>Ricinus</taxon>
    </lineage>
</organism>
<evidence type="ECO:0000259" key="3">
    <source>
        <dbReference type="Pfam" id="PF14226"/>
    </source>
</evidence>
<dbReference type="Gene3D" id="2.60.120.330">
    <property type="entry name" value="B-lactam Antibiotic, Isopenicillin N Synthase, Chain"/>
    <property type="match status" value="1"/>
</dbReference>
<dbReference type="SUPFAM" id="SSF51197">
    <property type="entry name" value="Clavaminate synthase-like"/>
    <property type="match status" value="1"/>
</dbReference>